<evidence type="ECO:0000313" key="4">
    <source>
        <dbReference type="EMBL" id="MBB6072446.1"/>
    </source>
</evidence>
<dbReference type="InterPro" id="IPR051210">
    <property type="entry name" value="Ub_ligase/GEF_domain"/>
</dbReference>
<feature type="signal peptide" evidence="2">
    <location>
        <begin position="1"/>
        <end position="21"/>
    </location>
</feature>
<dbReference type="InterPro" id="IPR058923">
    <property type="entry name" value="RCC1-like_dom"/>
</dbReference>
<protein>
    <submittedName>
        <fullName evidence="4">Alpha-tubulin suppressor-like RCC1 family protein</fullName>
    </submittedName>
</protein>
<dbReference type="PROSITE" id="PS50012">
    <property type="entry name" value="RCC1_3"/>
    <property type="match status" value="6"/>
</dbReference>
<keyword evidence="2" id="KW-0732">Signal</keyword>
<dbReference type="PROSITE" id="PS51257">
    <property type="entry name" value="PROKAR_LIPOPROTEIN"/>
    <property type="match status" value="1"/>
</dbReference>
<evidence type="ECO:0000256" key="1">
    <source>
        <dbReference type="ARBA" id="ARBA00022737"/>
    </source>
</evidence>
<reference evidence="4 5" key="1">
    <citation type="submission" date="2020-08" db="EMBL/GenBank/DDBJ databases">
        <title>Genomic Encyclopedia of Type Strains, Phase IV (KMG-IV): sequencing the most valuable type-strain genomes for metagenomic binning, comparative biology and taxonomic classification.</title>
        <authorList>
            <person name="Goeker M."/>
        </authorList>
    </citation>
    <scope>NUCLEOTIDE SEQUENCE [LARGE SCALE GENOMIC DNA]</scope>
    <source>
        <strain evidence="4 5">DSM 29007</strain>
    </source>
</reference>
<dbReference type="Gene3D" id="2.130.10.30">
    <property type="entry name" value="Regulator of chromosome condensation 1/beta-lactamase-inhibitor protein II"/>
    <property type="match status" value="2"/>
</dbReference>
<keyword evidence="1" id="KW-0677">Repeat</keyword>
<dbReference type="Proteomes" id="UP000582837">
    <property type="component" value="Unassembled WGS sequence"/>
</dbReference>
<dbReference type="SUPFAM" id="SSF50985">
    <property type="entry name" value="RCC1/BLIP-II"/>
    <property type="match status" value="2"/>
</dbReference>
<gene>
    <name evidence="4" type="ORF">HNQ61_004108</name>
</gene>
<evidence type="ECO:0000256" key="2">
    <source>
        <dbReference type="SAM" id="SignalP"/>
    </source>
</evidence>
<dbReference type="InterPro" id="IPR009091">
    <property type="entry name" value="RCC1/BLIP-II"/>
</dbReference>
<keyword evidence="5" id="KW-1185">Reference proteome</keyword>
<dbReference type="PANTHER" id="PTHR22870">
    <property type="entry name" value="REGULATOR OF CHROMOSOME CONDENSATION"/>
    <property type="match status" value="1"/>
</dbReference>
<dbReference type="AlphaFoldDB" id="A0A841H3F3"/>
<organism evidence="4 5">
    <name type="scientific">Longimicrobium terrae</name>
    <dbReference type="NCBI Taxonomy" id="1639882"/>
    <lineage>
        <taxon>Bacteria</taxon>
        <taxon>Pseudomonadati</taxon>
        <taxon>Gemmatimonadota</taxon>
        <taxon>Longimicrobiia</taxon>
        <taxon>Longimicrobiales</taxon>
        <taxon>Longimicrobiaceae</taxon>
        <taxon>Longimicrobium</taxon>
    </lineage>
</organism>
<dbReference type="Pfam" id="PF25390">
    <property type="entry name" value="WD40_RLD"/>
    <property type="match status" value="1"/>
</dbReference>
<proteinExistence type="predicted"/>
<dbReference type="EMBL" id="JACHIA010000015">
    <property type="protein sequence ID" value="MBB6072446.1"/>
    <property type="molecule type" value="Genomic_DNA"/>
</dbReference>
<sequence>MKSIRRLSALVLAGVPLAALSACGDLLTDEAPGARRVLVQLNEAEFGRTFHVAQPLRLELFASDQGGLGVGSVEVRWAAGEASGTVQPDRERTNGNGFLEATWTPGNVAGRQRIYVEVMGTGMADTLEVDVAPDTVVGSVDLRADADTMVAGETQRVSLERVADRFGNAYNLTGGGLPAVSFSTPDTAVLDVSPSGLAAVVTARAAGVGRVIARVGSRADTVAITVRRFIAPGSFRVVRAGAYYSCGTTLPGAAHCWGDNAAGQLGTGGAEPSLSIPAALRALAGVAVEDLALGEIHTCAVAAGGVWCWGDNSVGQLGDGTQDPRPEPVRVAAPAGVRFTSVGVGIVHTCALAEDGGVWCWGDNSAGQLGAEAGPGDPSPQPVRVAAPGAVFSSLSVGAVHACALTAEGAAWCWGDNSTGQLGTGTVDAVAGAVAVESAGAPFTQLGAGFLHTCAVRASGTTACWGDNSYGQLGNGSTEMSASPVAVSGPGRFRQVSGGLYHTCAVTAEDGRAFCWGANGSGRLGSGDEADSPVPVEVRSGEIRFQSVDAGYEHSCALGTDNEGYCWGRNSAGELGTGFTSGASLQPVRVSSPVAPALRRAAAAHAAPTRARSAARAHPRPAVCGRIAGRTRGRLPSCR</sequence>
<feature type="domain" description="RCC1-like" evidence="3">
    <location>
        <begin position="255"/>
        <end position="594"/>
    </location>
</feature>
<accession>A0A841H3F3</accession>
<dbReference type="PANTHER" id="PTHR22870:SF408">
    <property type="entry name" value="OS09G0560450 PROTEIN"/>
    <property type="match status" value="1"/>
</dbReference>
<evidence type="ECO:0000313" key="5">
    <source>
        <dbReference type="Proteomes" id="UP000582837"/>
    </source>
</evidence>
<evidence type="ECO:0000259" key="3">
    <source>
        <dbReference type="Pfam" id="PF25390"/>
    </source>
</evidence>
<dbReference type="InterPro" id="IPR000408">
    <property type="entry name" value="Reg_chr_condens"/>
</dbReference>
<comment type="caution">
    <text evidence="4">The sequence shown here is derived from an EMBL/GenBank/DDBJ whole genome shotgun (WGS) entry which is preliminary data.</text>
</comment>
<dbReference type="PRINTS" id="PR00633">
    <property type="entry name" value="RCCNDNSATION"/>
</dbReference>
<feature type="chain" id="PRO_5032934592" evidence="2">
    <location>
        <begin position="22"/>
        <end position="639"/>
    </location>
</feature>
<dbReference type="RefSeq" id="WP_170038316.1">
    <property type="nucleotide sequence ID" value="NZ_JABDTL010000002.1"/>
</dbReference>
<name>A0A841H3F3_9BACT</name>